<dbReference type="PANTHER" id="PTHR10900">
    <property type="entry name" value="PERIOSTIN-RELATED"/>
    <property type="match status" value="1"/>
</dbReference>
<dbReference type="SMART" id="SM00554">
    <property type="entry name" value="FAS1"/>
    <property type="match status" value="2"/>
</dbReference>
<dbReference type="Gene3D" id="2.30.180.10">
    <property type="entry name" value="FAS1 domain"/>
    <property type="match status" value="2"/>
</dbReference>
<reference evidence="3 4" key="1">
    <citation type="journal article" date="2016" name="Nat. Commun.">
        <title>Extremotolerant tardigrade genome and improved radiotolerance of human cultured cells by tardigrade-unique protein.</title>
        <authorList>
            <person name="Hashimoto T."/>
            <person name="Horikawa D.D."/>
            <person name="Saito Y."/>
            <person name="Kuwahara H."/>
            <person name="Kozuka-Hata H."/>
            <person name="Shin-I T."/>
            <person name="Minakuchi Y."/>
            <person name="Ohishi K."/>
            <person name="Motoyama A."/>
            <person name="Aizu T."/>
            <person name="Enomoto A."/>
            <person name="Kondo K."/>
            <person name="Tanaka S."/>
            <person name="Hara Y."/>
            <person name="Koshikawa S."/>
            <person name="Sagara H."/>
            <person name="Miura T."/>
            <person name="Yokobori S."/>
            <person name="Miyagawa K."/>
            <person name="Suzuki Y."/>
            <person name="Kubo T."/>
            <person name="Oyama M."/>
            <person name="Kohara Y."/>
            <person name="Fujiyama A."/>
            <person name="Arakawa K."/>
            <person name="Katayama T."/>
            <person name="Toyoda A."/>
            <person name="Kunieda T."/>
        </authorList>
    </citation>
    <scope>NUCLEOTIDE SEQUENCE [LARGE SCALE GENOMIC DNA]</scope>
    <source>
        <strain evidence="3 4">YOKOZUNA-1</strain>
    </source>
</reference>
<dbReference type="OrthoDB" id="286301at2759"/>
<evidence type="ECO:0000313" key="3">
    <source>
        <dbReference type="EMBL" id="GAV09066.1"/>
    </source>
</evidence>
<dbReference type="PROSITE" id="PS50213">
    <property type="entry name" value="FAS1"/>
    <property type="match status" value="2"/>
</dbReference>
<organism evidence="3 4">
    <name type="scientific">Ramazzottius varieornatus</name>
    <name type="common">Water bear</name>
    <name type="synonym">Tardigrade</name>
    <dbReference type="NCBI Taxonomy" id="947166"/>
    <lineage>
        <taxon>Eukaryota</taxon>
        <taxon>Metazoa</taxon>
        <taxon>Ecdysozoa</taxon>
        <taxon>Tardigrada</taxon>
        <taxon>Eutardigrada</taxon>
        <taxon>Parachela</taxon>
        <taxon>Hypsibioidea</taxon>
        <taxon>Ramazzottiidae</taxon>
        <taxon>Ramazzottius</taxon>
    </lineage>
</organism>
<keyword evidence="1" id="KW-0732">Signal</keyword>
<dbReference type="InterPro" id="IPR036378">
    <property type="entry name" value="FAS1_dom_sf"/>
</dbReference>
<dbReference type="EMBL" id="BDGG01000020">
    <property type="protein sequence ID" value="GAV09066.1"/>
    <property type="molecule type" value="Genomic_DNA"/>
</dbReference>
<evidence type="ECO:0000259" key="2">
    <source>
        <dbReference type="PROSITE" id="PS50213"/>
    </source>
</evidence>
<dbReference type="GO" id="GO:0031012">
    <property type="term" value="C:extracellular matrix"/>
    <property type="evidence" value="ECO:0007669"/>
    <property type="project" value="TreeGrafter"/>
</dbReference>
<protein>
    <recommendedName>
        <fullName evidence="2">FAS1 domain-containing protein</fullName>
    </recommendedName>
</protein>
<feature type="domain" description="FAS1" evidence="2">
    <location>
        <begin position="165"/>
        <end position="301"/>
    </location>
</feature>
<dbReference type="InterPro" id="IPR050904">
    <property type="entry name" value="Adhesion/Biosynth-related"/>
</dbReference>
<dbReference type="GO" id="GO:0030198">
    <property type="term" value="P:extracellular matrix organization"/>
    <property type="evidence" value="ECO:0007669"/>
    <property type="project" value="TreeGrafter"/>
</dbReference>
<dbReference type="Pfam" id="PF02469">
    <property type="entry name" value="Fasciclin"/>
    <property type="match status" value="2"/>
</dbReference>
<feature type="domain" description="FAS1" evidence="2">
    <location>
        <begin position="21"/>
        <end position="160"/>
    </location>
</feature>
<dbReference type="SUPFAM" id="SSF82153">
    <property type="entry name" value="FAS1 domain"/>
    <property type="match status" value="2"/>
</dbReference>
<accession>A0A1D1W6V0</accession>
<feature type="chain" id="PRO_5012565672" description="FAS1 domain-containing protein" evidence="1">
    <location>
        <begin position="16"/>
        <end position="313"/>
    </location>
</feature>
<evidence type="ECO:0000313" key="4">
    <source>
        <dbReference type="Proteomes" id="UP000186922"/>
    </source>
</evidence>
<name>A0A1D1W6V0_RAMVA</name>
<feature type="signal peptide" evidence="1">
    <location>
        <begin position="1"/>
        <end position="15"/>
    </location>
</feature>
<dbReference type="GO" id="GO:0050839">
    <property type="term" value="F:cell adhesion molecule binding"/>
    <property type="evidence" value="ECO:0007669"/>
    <property type="project" value="TreeGrafter"/>
</dbReference>
<dbReference type="AlphaFoldDB" id="A0A1D1W6V0"/>
<dbReference type="InterPro" id="IPR000782">
    <property type="entry name" value="FAS1_domain"/>
</dbReference>
<dbReference type="Proteomes" id="UP000186922">
    <property type="component" value="Unassembled WGS sequence"/>
</dbReference>
<dbReference type="STRING" id="947166.A0A1D1W6V0"/>
<proteinExistence type="predicted"/>
<dbReference type="PANTHER" id="PTHR10900:SF120">
    <property type="entry name" value="MUCIN-5AC-RELATED"/>
    <property type="match status" value="1"/>
</dbReference>
<comment type="caution">
    <text evidence="3">The sequence shown here is derived from an EMBL/GenBank/DDBJ whole genome shotgun (WGS) entry which is preliminary data.</text>
</comment>
<sequence>MLVLLLSLCLGCVSAAQSPDNSLNIVDLARRLNANSFLAALDTAGLTDIVRGLTDVTVFVPSNAAFAALSQVTPQPGQGDPNFLPELLKFHIIKGLHPLSTLEDEGVYPTLAASFTGARFNIYNHSYMPDIKLYQGAVINQGNSNHFASNGIIHFLDQVVTSLPSVTTVAKVVSTPELSTLLALVQQTPEALALVNSDETPHTLFAPANAAITKLDDATRTKILTSPAYRKAVLLNHITQFGTYFSNGWIDGELVPVTNWTAYLLIKKPAGANILVNGGAQIVQPDVATSNGVIHVIDTVLLPRNPDGSLLNV</sequence>
<dbReference type="GO" id="GO:0005615">
    <property type="term" value="C:extracellular space"/>
    <property type="evidence" value="ECO:0007669"/>
    <property type="project" value="TreeGrafter"/>
</dbReference>
<evidence type="ECO:0000256" key="1">
    <source>
        <dbReference type="SAM" id="SignalP"/>
    </source>
</evidence>
<keyword evidence="4" id="KW-1185">Reference proteome</keyword>
<gene>
    <name evidence="3" type="primary">RvY_18664-1</name>
    <name evidence="3" type="synonym">RvY_18664.1</name>
    <name evidence="3" type="ORF">RvY_18664</name>
</gene>
<dbReference type="GO" id="GO:0007155">
    <property type="term" value="P:cell adhesion"/>
    <property type="evidence" value="ECO:0007669"/>
    <property type="project" value="TreeGrafter"/>
</dbReference>